<keyword evidence="6 11" id="KW-0694">RNA-binding</keyword>
<dbReference type="SMART" id="SM00963">
    <property type="entry name" value="SRP54_N"/>
    <property type="match status" value="1"/>
</dbReference>
<name>A0A8J3HU67_9RICK</name>
<evidence type="ECO:0000259" key="12">
    <source>
        <dbReference type="PROSITE" id="PS00300"/>
    </source>
</evidence>
<dbReference type="Gene3D" id="3.40.50.300">
    <property type="entry name" value="P-loop containing nucleotide triphosphate hydrolases"/>
    <property type="match status" value="1"/>
</dbReference>
<keyword evidence="14" id="KW-1185">Reference proteome</keyword>
<comment type="domain">
    <text evidence="11">Composed of three domains: the N-terminal N domain, which is responsible for interactions with the ribosome, the central G domain, which binds GTP, and the C-terminal M domain, which binds the RNA and the signal sequence of the RNC.</text>
</comment>
<dbReference type="SUPFAM" id="SSF47446">
    <property type="entry name" value="Signal peptide-binding domain"/>
    <property type="match status" value="1"/>
</dbReference>
<dbReference type="InterPro" id="IPR004125">
    <property type="entry name" value="Signal_recog_particle_SRP54_M"/>
</dbReference>
<dbReference type="Pfam" id="PF00448">
    <property type="entry name" value="SRP54"/>
    <property type="match status" value="1"/>
</dbReference>
<proteinExistence type="inferred from homology"/>
<dbReference type="InterPro" id="IPR042101">
    <property type="entry name" value="SRP54_N_sf"/>
</dbReference>
<keyword evidence="9 11" id="KW-0687">Ribonucleoprotein</keyword>
<dbReference type="Gene3D" id="1.20.120.140">
    <property type="entry name" value="Signal recognition particle SRP54, nucleotide-binding domain"/>
    <property type="match status" value="1"/>
</dbReference>
<dbReference type="EC" id="3.6.5.4" evidence="11"/>
<comment type="caution">
    <text evidence="13">The sequence shown here is derived from an EMBL/GenBank/DDBJ whole genome shotgun (WGS) entry which is preliminary data.</text>
</comment>
<keyword evidence="5 11" id="KW-0378">Hydrolase</keyword>
<dbReference type="EMBL" id="BNGU01000003">
    <property type="protein sequence ID" value="GHM59130.1"/>
    <property type="molecule type" value="Genomic_DNA"/>
</dbReference>
<evidence type="ECO:0000313" key="14">
    <source>
        <dbReference type="Proteomes" id="UP000637906"/>
    </source>
</evidence>
<keyword evidence="7 11" id="KW-0342">GTP-binding</keyword>
<dbReference type="InterPro" id="IPR000897">
    <property type="entry name" value="SRP54_GTPase_dom"/>
</dbReference>
<dbReference type="PROSITE" id="PS00300">
    <property type="entry name" value="SRP54"/>
    <property type="match status" value="1"/>
</dbReference>
<keyword evidence="8 11" id="KW-0733">Signal recognition particle</keyword>
<dbReference type="Pfam" id="PF02978">
    <property type="entry name" value="SRP_SPB"/>
    <property type="match status" value="1"/>
</dbReference>
<sequence>MFKSLTDNLNSVFQKLRRKSILSEDDFNASIRQIRVALLEADVSLEVAKNFTEEIKNEVIGKKIIKGISPAQMIIKIVQDHLVKILGSEKSELNIIGKSPVVIMLVGLQGAGKTTTAAKLALKLKKNKKVMLASLDIYRPAAQKQLEMLGKQINISTLPIIQEEKPKDITIRALKTAKSEGYEILILDTAGRMHLDLDMMDELKVIKELSSPQEILLVADSMTGQDAINIAKNFNDSIALTGIIFTRVDGDARGGAILSMKMATNCPIKFLGYGEKLNDLEDFYPERIAKRILDMGDVVSLVERATEIAGQEEIDKLQKKVQKGKFDLNDLASQLKTLSKMGGMASIMKFIPSIGSLKQQMNNSLFNDNDVKKYIAIINSMTKKERMNPEILNGSRRLRIAKGAGLKVSDINFLIKQYNKMSALVSGFSKHNKIKDHDIAKLLNKKY</sequence>
<feature type="binding site" evidence="11">
    <location>
        <begin position="188"/>
        <end position="192"/>
    </location>
    <ligand>
        <name>GTP</name>
        <dbReference type="ChEBI" id="CHEBI:37565"/>
    </ligand>
</feature>
<dbReference type="PANTHER" id="PTHR11564:SF5">
    <property type="entry name" value="SIGNAL RECOGNITION PARTICLE SUBUNIT SRP54"/>
    <property type="match status" value="1"/>
</dbReference>
<comment type="catalytic activity">
    <reaction evidence="10 11">
        <text>GTP + H2O = GDP + phosphate + H(+)</text>
        <dbReference type="Rhea" id="RHEA:19669"/>
        <dbReference type="ChEBI" id="CHEBI:15377"/>
        <dbReference type="ChEBI" id="CHEBI:15378"/>
        <dbReference type="ChEBI" id="CHEBI:37565"/>
        <dbReference type="ChEBI" id="CHEBI:43474"/>
        <dbReference type="ChEBI" id="CHEBI:58189"/>
        <dbReference type="EC" id="3.6.5.4"/>
    </reaction>
</comment>
<evidence type="ECO:0000256" key="8">
    <source>
        <dbReference type="ARBA" id="ARBA00023135"/>
    </source>
</evidence>
<comment type="function">
    <text evidence="11">Involved in targeting and insertion of nascent membrane proteins into the cytoplasmic membrane. Binds to the hydrophobic signal sequence of the ribosome-nascent chain (RNC) as it emerges from the ribosomes. The SRP-RNC complex is then targeted to the cytoplasmic membrane where it interacts with the SRP receptor FtsY. Interaction with FtsY leads to the transfer of the RNC complex to the Sec translocase for insertion into the membrane, the hydrolysis of GTP by both Ffh and FtsY, and the dissociation of the SRP-FtsY complex into the individual components.</text>
</comment>
<dbReference type="AlphaFoldDB" id="A0A8J3HU67"/>
<evidence type="ECO:0000256" key="5">
    <source>
        <dbReference type="ARBA" id="ARBA00022801"/>
    </source>
</evidence>
<keyword evidence="3 11" id="KW-0963">Cytoplasm</keyword>
<keyword evidence="4 11" id="KW-0547">Nucleotide-binding</keyword>
<dbReference type="InterPro" id="IPR036891">
    <property type="entry name" value="Signal_recog_part_SRP54_M_sf"/>
</dbReference>
<dbReference type="SMART" id="SM00382">
    <property type="entry name" value="AAA"/>
    <property type="match status" value="1"/>
</dbReference>
<comment type="subunit">
    <text evidence="11">Part of the signal recognition particle protein translocation system, which is composed of SRP and FtsY. SRP is a ribonucleoprotein composed of Ffh and a 4.5S RNA molecule.</text>
</comment>
<dbReference type="InterPro" id="IPR022941">
    <property type="entry name" value="SRP54"/>
</dbReference>
<dbReference type="Pfam" id="PF02881">
    <property type="entry name" value="SRP54_N"/>
    <property type="match status" value="1"/>
</dbReference>
<dbReference type="Gene3D" id="1.10.260.30">
    <property type="entry name" value="Signal recognition particle, SRP54 subunit, M-domain"/>
    <property type="match status" value="1"/>
</dbReference>
<evidence type="ECO:0000256" key="3">
    <source>
        <dbReference type="ARBA" id="ARBA00022490"/>
    </source>
</evidence>
<feature type="binding site" evidence="11">
    <location>
        <begin position="246"/>
        <end position="249"/>
    </location>
    <ligand>
        <name>GTP</name>
        <dbReference type="ChEBI" id="CHEBI:37565"/>
    </ligand>
</feature>
<evidence type="ECO:0000256" key="6">
    <source>
        <dbReference type="ARBA" id="ARBA00022884"/>
    </source>
</evidence>
<comment type="subcellular location">
    <subcellularLocation>
        <location evidence="1">Cell inner membrane</location>
        <topology evidence="1">Peripheral membrane protein</topology>
        <orientation evidence="1">Cytoplasmic side</orientation>
    </subcellularLocation>
    <subcellularLocation>
        <location evidence="11">Cytoplasm</location>
    </subcellularLocation>
    <text evidence="11">The SRP-RNC complex is targeted to the cytoplasmic membrane.</text>
</comment>
<evidence type="ECO:0000313" key="13">
    <source>
        <dbReference type="EMBL" id="GHM59130.1"/>
    </source>
</evidence>
<organism evidence="13 14">
    <name type="scientific">Candidatus Mesenet longicola</name>
    <dbReference type="NCBI Taxonomy" id="1892558"/>
    <lineage>
        <taxon>Bacteria</taxon>
        <taxon>Pseudomonadati</taxon>
        <taxon>Pseudomonadota</taxon>
        <taxon>Alphaproteobacteria</taxon>
        <taxon>Rickettsiales</taxon>
        <taxon>Anaplasmataceae</taxon>
        <taxon>Candidatus Mesenet</taxon>
    </lineage>
</organism>
<dbReference type="PANTHER" id="PTHR11564">
    <property type="entry name" value="SIGNAL RECOGNITION PARTICLE 54K PROTEIN SRP54"/>
    <property type="match status" value="1"/>
</dbReference>
<dbReference type="SUPFAM" id="SSF52540">
    <property type="entry name" value="P-loop containing nucleoside triphosphate hydrolases"/>
    <property type="match status" value="1"/>
</dbReference>
<reference evidence="13 14" key="1">
    <citation type="journal article" date="2021" name="Microb. Ecol.">
        <title>Candidatus Mesenet longicola: Novel Endosymbionts of Brontispa longissima that Induce Cytoplasmic Incompatibility.</title>
        <authorList>
            <person name="Takano S."/>
            <person name="Gotoh Y."/>
            <person name="Hayashi T."/>
        </authorList>
    </citation>
    <scope>NUCLEOTIDE SEQUENCE [LARGE SCALE GENOMIC DNA]</scope>
    <source>
        <strain evidence="13">L5</strain>
    </source>
</reference>
<comment type="similarity">
    <text evidence="2 11">Belongs to the GTP-binding SRP family. SRP54 subfamily.</text>
</comment>
<evidence type="ECO:0000256" key="2">
    <source>
        <dbReference type="ARBA" id="ARBA00005450"/>
    </source>
</evidence>
<dbReference type="GO" id="GO:0005886">
    <property type="term" value="C:plasma membrane"/>
    <property type="evidence" value="ECO:0007669"/>
    <property type="project" value="UniProtKB-SubCell"/>
</dbReference>
<gene>
    <name evidence="11 13" type="primary">ffh</name>
    <name evidence="13" type="ORF">sL5_01230</name>
</gene>
<dbReference type="HAMAP" id="MF_00306">
    <property type="entry name" value="SRP54"/>
    <property type="match status" value="1"/>
</dbReference>
<dbReference type="GO" id="GO:0008312">
    <property type="term" value="F:7S RNA binding"/>
    <property type="evidence" value="ECO:0007669"/>
    <property type="project" value="InterPro"/>
</dbReference>
<dbReference type="GO" id="GO:0005525">
    <property type="term" value="F:GTP binding"/>
    <property type="evidence" value="ECO:0007669"/>
    <property type="project" value="UniProtKB-UniRule"/>
</dbReference>
<dbReference type="GO" id="GO:0048500">
    <property type="term" value="C:signal recognition particle"/>
    <property type="evidence" value="ECO:0007669"/>
    <property type="project" value="UniProtKB-UniRule"/>
</dbReference>
<evidence type="ECO:0000256" key="7">
    <source>
        <dbReference type="ARBA" id="ARBA00023134"/>
    </source>
</evidence>
<dbReference type="SMART" id="SM00962">
    <property type="entry name" value="SRP54"/>
    <property type="match status" value="1"/>
</dbReference>
<dbReference type="InterPro" id="IPR036225">
    <property type="entry name" value="SRP/SRP_N"/>
</dbReference>
<dbReference type="InterPro" id="IPR003593">
    <property type="entry name" value="AAA+_ATPase"/>
</dbReference>
<dbReference type="InterPro" id="IPR027417">
    <property type="entry name" value="P-loop_NTPase"/>
</dbReference>
<evidence type="ECO:0000256" key="4">
    <source>
        <dbReference type="ARBA" id="ARBA00022741"/>
    </source>
</evidence>
<dbReference type="SUPFAM" id="SSF47364">
    <property type="entry name" value="Domain of the SRP/SRP receptor G-proteins"/>
    <property type="match status" value="1"/>
</dbReference>
<evidence type="ECO:0000256" key="10">
    <source>
        <dbReference type="ARBA" id="ARBA00048027"/>
    </source>
</evidence>
<feature type="binding site" evidence="11">
    <location>
        <begin position="107"/>
        <end position="114"/>
    </location>
    <ligand>
        <name>GTP</name>
        <dbReference type="ChEBI" id="CHEBI:37565"/>
    </ligand>
</feature>
<protein>
    <recommendedName>
        <fullName evidence="11">Signal recognition particle protein</fullName>
        <ecNumber evidence="11">3.6.5.4</ecNumber>
    </recommendedName>
    <alternativeName>
        <fullName evidence="11">Fifty-four homolog</fullName>
    </alternativeName>
</protein>
<dbReference type="InterPro" id="IPR004780">
    <property type="entry name" value="SRP"/>
</dbReference>
<feature type="domain" description="SRP54-type proteins GTP-binding" evidence="12">
    <location>
        <begin position="267"/>
        <end position="280"/>
    </location>
</feature>
<dbReference type="GO" id="GO:0006614">
    <property type="term" value="P:SRP-dependent cotranslational protein targeting to membrane"/>
    <property type="evidence" value="ECO:0007669"/>
    <property type="project" value="InterPro"/>
</dbReference>
<accession>A0A8J3HU67</accession>
<evidence type="ECO:0000256" key="9">
    <source>
        <dbReference type="ARBA" id="ARBA00023274"/>
    </source>
</evidence>
<dbReference type="InterPro" id="IPR013822">
    <property type="entry name" value="Signal_recog_particl_SRP54_hlx"/>
</dbReference>
<dbReference type="NCBIfam" id="TIGR00959">
    <property type="entry name" value="ffh"/>
    <property type="match status" value="1"/>
</dbReference>
<dbReference type="GO" id="GO:0003924">
    <property type="term" value="F:GTPase activity"/>
    <property type="evidence" value="ECO:0007669"/>
    <property type="project" value="UniProtKB-UniRule"/>
</dbReference>
<evidence type="ECO:0000256" key="11">
    <source>
        <dbReference type="HAMAP-Rule" id="MF_00306"/>
    </source>
</evidence>
<evidence type="ECO:0000256" key="1">
    <source>
        <dbReference type="ARBA" id="ARBA00004515"/>
    </source>
</evidence>
<dbReference type="Proteomes" id="UP000637906">
    <property type="component" value="Unassembled WGS sequence"/>
</dbReference>